<dbReference type="Proteomes" id="UP000030655">
    <property type="component" value="Unassembled WGS sequence"/>
</dbReference>
<reference evidence="2" key="1">
    <citation type="submission" date="2013-02" db="EMBL/GenBank/DDBJ databases">
        <authorList>
            <consortium name="The Broad Institute Genome Sequencing Platform"/>
            <person name="Cuomo C."/>
            <person name="Becnel J."/>
            <person name="Sanscrainte N."/>
            <person name="Walker B."/>
            <person name="Young S.K."/>
            <person name="Zeng Q."/>
            <person name="Gargeya S."/>
            <person name="Fitzgerald M."/>
            <person name="Haas B."/>
            <person name="Abouelleil A."/>
            <person name="Alvarado L."/>
            <person name="Arachchi H.M."/>
            <person name="Berlin A.M."/>
            <person name="Chapman S.B."/>
            <person name="Dewar J."/>
            <person name="Goldberg J."/>
            <person name="Griggs A."/>
            <person name="Gujja S."/>
            <person name="Hansen M."/>
            <person name="Howarth C."/>
            <person name="Imamovic A."/>
            <person name="Larimer J."/>
            <person name="McCowan C."/>
            <person name="Murphy C."/>
            <person name="Neiman D."/>
            <person name="Pearson M."/>
            <person name="Priest M."/>
            <person name="Roberts A."/>
            <person name="Saif S."/>
            <person name="Shea T."/>
            <person name="Sisk P."/>
            <person name="Sykes S."/>
            <person name="Wortman J."/>
            <person name="Nusbaum C."/>
            <person name="Birren B."/>
        </authorList>
    </citation>
    <scope>NUCLEOTIDE SEQUENCE [LARGE SCALE GENOMIC DNA]</scope>
    <source>
        <strain evidence="2">PRA339</strain>
    </source>
</reference>
<gene>
    <name evidence="1" type="ORF">H312_03099</name>
</gene>
<sequence>MVKKRRESTKDLMTIISSMLETNTSNKQIAKTLDLSLKTAWRIIKKIGSGEKFISAGEKRKLTCNERRSTFNPVYQLIHNSILCNNSLKQIEIKNIVSNQHKTVEFRYMAI</sequence>
<keyword evidence="2" id="KW-1185">Reference proteome</keyword>
<accession>A0A059EXC4</accession>
<evidence type="ECO:0000313" key="2">
    <source>
        <dbReference type="Proteomes" id="UP000030655"/>
    </source>
</evidence>
<dbReference type="HOGENOM" id="CLU_2157749_0_0_1"/>
<name>A0A059EXC4_9MICR</name>
<dbReference type="EMBL" id="KK365263">
    <property type="protein sequence ID" value="KCZ79512.1"/>
    <property type="molecule type" value="Genomic_DNA"/>
</dbReference>
<organism evidence="1 2">
    <name type="scientific">Anncaliia algerae PRA339</name>
    <dbReference type="NCBI Taxonomy" id="1288291"/>
    <lineage>
        <taxon>Eukaryota</taxon>
        <taxon>Fungi</taxon>
        <taxon>Fungi incertae sedis</taxon>
        <taxon>Microsporidia</taxon>
        <taxon>Tubulinosematoidea</taxon>
        <taxon>Tubulinosematidae</taxon>
        <taxon>Anncaliia</taxon>
    </lineage>
</organism>
<evidence type="ECO:0000313" key="1">
    <source>
        <dbReference type="EMBL" id="KCZ79512.1"/>
    </source>
</evidence>
<dbReference type="VEuPathDB" id="MicrosporidiaDB:H312_03099"/>
<reference evidence="1 2" key="2">
    <citation type="submission" date="2014-03" db="EMBL/GenBank/DDBJ databases">
        <title>The Genome Sequence of Anncaliia algerae insect isolate PRA339.</title>
        <authorList>
            <consortium name="The Broad Institute Genome Sequencing Platform"/>
            <consortium name="The Broad Institute Genome Sequencing Center for Infectious Disease"/>
            <person name="Cuomo C."/>
            <person name="Becnel J."/>
            <person name="Sanscrainte N."/>
            <person name="Walker B."/>
            <person name="Young S.K."/>
            <person name="Zeng Q."/>
            <person name="Gargeya S."/>
            <person name="Fitzgerald M."/>
            <person name="Haas B."/>
            <person name="Abouelleil A."/>
            <person name="Alvarado L."/>
            <person name="Arachchi H.M."/>
            <person name="Berlin A.M."/>
            <person name="Chapman S.B."/>
            <person name="Dewar J."/>
            <person name="Goldberg J."/>
            <person name="Griggs A."/>
            <person name="Gujja S."/>
            <person name="Hansen M."/>
            <person name="Howarth C."/>
            <person name="Imamovic A."/>
            <person name="Larimer J."/>
            <person name="McCowan C."/>
            <person name="Murphy C."/>
            <person name="Neiman D."/>
            <person name="Pearson M."/>
            <person name="Priest M."/>
            <person name="Roberts A."/>
            <person name="Saif S."/>
            <person name="Shea T."/>
            <person name="Sisk P."/>
            <person name="Sykes S."/>
            <person name="Wortman J."/>
            <person name="Nusbaum C."/>
            <person name="Birren B."/>
        </authorList>
    </citation>
    <scope>NUCLEOTIDE SEQUENCE [LARGE SCALE GENOMIC DNA]</scope>
    <source>
        <strain evidence="1 2">PRA339</strain>
    </source>
</reference>
<protein>
    <submittedName>
        <fullName evidence="1">Uncharacterized protein</fullName>
    </submittedName>
</protein>
<proteinExistence type="predicted"/>
<dbReference type="AlphaFoldDB" id="A0A059EXC4"/>